<dbReference type="CDD" id="cd10017">
    <property type="entry name" value="B3_DNA"/>
    <property type="match status" value="1"/>
</dbReference>
<dbReference type="InterPro" id="IPR010525">
    <property type="entry name" value="ARF_dom"/>
</dbReference>
<feature type="domain" description="TF-B3" evidence="12">
    <location>
        <begin position="111"/>
        <end position="213"/>
    </location>
</feature>
<evidence type="ECO:0000256" key="7">
    <source>
        <dbReference type="ARBA" id="ARBA00023242"/>
    </source>
</evidence>
<dbReference type="GO" id="GO:0006355">
    <property type="term" value="P:regulation of DNA-templated transcription"/>
    <property type="evidence" value="ECO:0007669"/>
    <property type="project" value="InterPro"/>
</dbReference>
<dbReference type="Gene3D" id="2.40.330.10">
    <property type="entry name" value="DNA-binding pseudobarrel domain"/>
    <property type="match status" value="1"/>
</dbReference>
<dbReference type="PANTHER" id="PTHR31384:SF132">
    <property type="entry name" value="AUXIN RESPONSE FACTOR"/>
    <property type="match status" value="1"/>
</dbReference>
<evidence type="ECO:0000256" key="10">
    <source>
        <dbReference type="RuleBase" id="RU004561"/>
    </source>
</evidence>
<dbReference type="GO" id="GO:0005634">
    <property type="term" value="C:nucleus"/>
    <property type="evidence" value="ECO:0007669"/>
    <property type="project" value="UniProtKB-SubCell"/>
</dbReference>
<keyword evidence="6 10" id="KW-0804">Transcription</keyword>
<dbReference type="AlphaFoldDB" id="A0AAF0ZWM6"/>
<name>A0AAF0ZWM6_SOLVR</name>
<keyword evidence="7 10" id="KW-0539">Nucleus</keyword>
<dbReference type="Gene3D" id="2.30.30.1040">
    <property type="match status" value="1"/>
</dbReference>
<dbReference type="PANTHER" id="PTHR31384">
    <property type="entry name" value="AUXIN RESPONSE FACTOR 4-RELATED"/>
    <property type="match status" value="1"/>
</dbReference>
<evidence type="ECO:0000256" key="4">
    <source>
        <dbReference type="ARBA" id="ARBA00023015"/>
    </source>
</evidence>
<dbReference type="FunFam" id="2.40.330.10:FF:000001">
    <property type="entry name" value="Auxin response factor"/>
    <property type="match status" value="1"/>
</dbReference>
<protein>
    <recommendedName>
        <fullName evidence="10">Auxin response factor</fullName>
    </recommendedName>
</protein>
<dbReference type="GO" id="GO:0003677">
    <property type="term" value="F:DNA binding"/>
    <property type="evidence" value="ECO:0007669"/>
    <property type="project" value="UniProtKB-KW"/>
</dbReference>
<dbReference type="GO" id="GO:0009835">
    <property type="term" value="P:fruit ripening"/>
    <property type="evidence" value="ECO:0007669"/>
    <property type="project" value="UniProtKB-KW"/>
</dbReference>
<gene>
    <name evidence="13" type="ORF">MTR67_045425</name>
</gene>
<dbReference type="Pfam" id="PF02362">
    <property type="entry name" value="B3"/>
    <property type="match status" value="1"/>
</dbReference>
<evidence type="ECO:0000313" key="14">
    <source>
        <dbReference type="Proteomes" id="UP001234989"/>
    </source>
</evidence>
<dbReference type="SUPFAM" id="SSF101936">
    <property type="entry name" value="DNA-binding pseudobarrel domain"/>
    <property type="match status" value="1"/>
</dbReference>
<dbReference type="InterPro" id="IPR015300">
    <property type="entry name" value="DNA-bd_pseudobarrel_sf"/>
</dbReference>
<dbReference type="PROSITE" id="PS50863">
    <property type="entry name" value="B3"/>
    <property type="match status" value="1"/>
</dbReference>
<evidence type="ECO:0000256" key="8">
    <source>
        <dbReference type="ARBA" id="ARBA00023294"/>
    </source>
</evidence>
<keyword evidence="9" id="KW-0292">Fruit ripening</keyword>
<keyword evidence="8 10" id="KW-0927">Auxin signaling pathway</keyword>
<dbReference type="InterPro" id="IPR003340">
    <property type="entry name" value="B3_DNA-bd"/>
</dbReference>
<keyword evidence="14" id="KW-1185">Reference proteome</keyword>
<evidence type="ECO:0000256" key="3">
    <source>
        <dbReference type="ARBA" id="ARBA00022473"/>
    </source>
</evidence>
<keyword evidence="3" id="KW-0217">Developmental protein</keyword>
<feature type="region of interest" description="Disordered" evidence="11">
    <location>
        <begin position="539"/>
        <end position="581"/>
    </location>
</feature>
<keyword evidence="4 10" id="KW-0805">Transcription regulation</keyword>
<evidence type="ECO:0000256" key="5">
    <source>
        <dbReference type="ARBA" id="ARBA00023125"/>
    </source>
</evidence>
<evidence type="ECO:0000256" key="11">
    <source>
        <dbReference type="SAM" id="MobiDB-lite"/>
    </source>
</evidence>
<comment type="subunit">
    <text evidence="10">Homodimers and heterodimers.</text>
</comment>
<accession>A0AAF0ZWM6</accession>
<dbReference type="Proteomes" id="UP001234989">
    <property type="component" value="Chromosome 10"/>
</dbReference>
<keyword evidence="5 10" id="KW-0238">DNA-binding</keyword>
<dbReference type="FunFam" id="2.30.30.1040:FF:000001">
    <property type="entry name" value="Auxin response factor"/>
    <property type="match status" value="1"/>
</dbReference>
<dbReference type="InterPro" id="IPR044835">
    <property type="entry name" value="ARF_plant"/>
</dbReference>
<dbReference type="GO" id="GO:0009734">
    <property type="term" value="P:auxin-activated signaling pathway"/>
    <property type="evidence" value="ECO:0007669"/>
    <property type="project" value="UniProtKB-KW"/>
</dbReference>
<comment type="similarity">
    <text evidence="2 10">Belongs to the ARF family.</text>
</comment>
<evidence type="ECO:0000256" key="9">
    <source>
        <dbReference type="ARBA" id="ARBA00033478"/>
    </source>
</evidence>
<proteinExistence type="inferred from homology"/>
<dbReference type="Pfam" id="PF06507">
    <property type="entry name" value="ARF_AD"/>
    <property type="match status" value="1"/>
</dbReference>
<comment type="subcellular location">
    <subcellularLocation>
        <location evidence="1 10">Nucleus</location>
    </subcellularLocation>
</comment>
<dbReference type="SMART" id="SM01019">
    <property type="entry name" value="B3"/>
    <property type="match status" value="1"/>
</dbReference>
<evidence type="ECO:0000256" key="6">
    <source>
        <dbReference type="ARBA" id="ARBA00023163"/>
    </source>
</evidence>
<comment type="function">
    <text evidence="10">Auxin response factors (ARFs) are transcriptional factors that bind specifically to the DNA sequence 5'-TGTCTC-3' found in the auxin-responsive promoter elements (AuxREs).</text>
</comment>
<evidence type="ECO:0000256" key="2">
    <source>
        <dbReference type="ARBA" id="ARBA00007853"/>
    </source>
</evidence>
<dbReference type="EMBL" id="CP133621">
    <property type="protein sequence ID" value="WMV52040.1"/>
    <property type="molecule type" value="Genomic_DNA"/>
</dbReference>
<evidence type="ECO:0000256" key="1">
    <source>
        <dbReference type="ARBA" id="ARBA00004123"/>
    </source>
</evidence>
<evidence type="ECO:0000259" key="12">
    <source>
        <dbReference type="PROSITE" id="PS50863"/>
    </source>
</evidence>
<evidence type="ECO:0000313" key="13">
    <source>
        <dbReference type="EMBL" id="WMV52040.1"/>
    </source>
</evidence>
<feature type="compositionally biased region" description="Polar residues" evidence="11">
    <location>
        <begin position="539"/>
        <end position="560"/>
    </location>
</feature>
<organism evidence="13 14">
    <name type="scientific">Solanum verrucosum</name>
    <dbReference type="NCBI Taxonomy" id="315347"/>
    <lineage>
        <taxon>Eukaryota</taxon>
        <taxon>Viridiplantae</taxon>
        <taxon>Streptophyta</taxon>
        <taxon>Embryophyta</taxon>
        <taxon>Tracheophyta</taxon>
        <taxon>Spermatophyta</taxon>
        <taxon>Magnoliopsida</taxon>
        <taxon>eudicotyledons</taxon>
        <taxon>Gunneridae</taxon>
        <taxon>Pentapetalae</taxon>
        <taxon>asterids</taxon>
        <taxon>lamiids</taxon>
        <taxon>Solanales</taxon>
        <taxon>Solanaceae</taxon>
        <taxon>Solanoideae</taxon>
        <taxon>Solaneae</taxon>
        <taxon>Solanum</taxon>
    </lineage>
</organism>
<reference evidence="13" key="1">
    <citation type="submission" date="2023-08" db="EMBL/GenBank/DDBJ databases">
        <title>A de novo genome assembly of Solanum verrucosum Schlechtendal, a Mexican diploid species geographically isolated from the other diploid A-genome species in potato relatives.</title>
        <authorList>
            <person name="Hosaka K."/>
        </authorList>
    </citation>
    <scope>NUCLEOTIDE SEQUENCE</scope>
    <source>
        <tissue evidence="13">Young leaves</tissue>
    </source>
</reference>
<sequence>MFLQNLLMADKNCFDSQLWQACAGTTVKIPAVNSMVLYFPQGHAEHAGVNVEFRSDIQIPSYIPCRVSSIKYMAEHETDEVFAKIRLTPVSLNEFFETADEGMVPDKPLSFAKTLTQSDANNGGGFSVPKYCADTIFPTLDYTLNPPVQTLSATDIHGKLWQFRHIFRGTPERHLLTTGWSTFVNEKKLVAGDSIVFLRDENDEISVGIRRIKKKSVTIEPPETSPWWFPSVGGNLKAIPRGGFSAFLRDDQNTNSSWNLINRGNVKAESVIEATNLATNRQPFEVIFYPRSSTPEFFVKASRVKAALQIPWCSGMRFKMPFETEDLVISWFMGTISSVQAIDPSRWPDSPWRMLQVTWDEPNLLNNVMCVNPWLVEPVSNMPTIQFNPYTPPLKKLRLSHHSDFPLNGHLPMSGFPDNHLDPHLPMSSFPNHHLLRPNNTPAGMQGARHAPYNLSLPDIHTNKLHSSLSPVGFPSLYHVVAIPSASNNTMIPKPSNKNDDVSSLLTLGSSTQNRQKFDCEKTTQFVLFGQLIVIEQQTSQSNSRNSVSPVVDVTNSFSDGNEYKKENTSDSSSDTSFDHNSVPHCLPSESFQSEKNVEIGHCKVVIESEDRGQTKQLSDEESFREFTKAARRLTILTDGSSDNTRAREGV</sequence>